<evidence type="ECO:0000313" key="8">
    <source>
        <dbReference type="Proteomes" id="UP001055149"/>
    </source>
</evidence>
<proteinExistence type="inferred from homology"/>
<reference evidence="7" key="1">
    <citation type="journal article" date="2022" name="Int. J. Syst. Evol. Microbiol.">
        <title>A novel species of lactic acid bacteria, Ligilactobacillus pabuli sp. nov., isolated from alfalfa silage.</title>
        <authorList>
            <person name="Tohno M."/>
            <person name="Tanizawa Y."/>
            <person name="Sawada H."/>
            <person name="Sakamoto M."/>
            <person name="Ohkuma M."/>
            <person name="Kobayashi H."/>
        </authorList>
    </citation>
    <scope>NUCLEOTIDE SEQUENCE</scope>
    <source>
        <strain evidence="7">AF129</strain>
    </source>
</reference>
<keyword evidence="4" id="KW-0694">RNA-binding</keyword>
<name>A0ABQ5JF02_9LACO</name>
<evidence type="ECO:0000256" key="1">
    <source>
        <dbReference type="ARBA" id="ARBA00003640"/>
    </source>
</evidence>
<evidence type="ECO:0000256" key="3">
    <source>
        <dbReference type="ARBA" id="ARBA00016118"/>
    </source>
</evidence>
<organism evidence="7 8">
    <name type="scientific">Ligilactobacillus pabuli</name>
    <dbReference type="NCBI Taxonomy" id="2886039"/>
    <lineage>
        <taxon>Bacteria</taxon>
        <taxon>Bacillati</taxon>
        <taxon>Bacillota</taxon>
        <taxon>Bacilli</taxon>
        <taxon>Lactobacillales</taxon>
        <taxon>Lactobacillaceae</taxon>
        <taxon>Ligilactobacillus</taxon>
    </lineage>
</organism>
<evidence type="ECO:0000256" key="5">
    <source>
        <dbReference type="ARBA" id="ARBA00023118"/>
    </source>
</evidence>
<keyword evidence="8" id="KW-1185">Reference proteome</keyword>
<keyword evidence="5" id="KW-0051">Antiviral defense</keyword>
<evidence type="ECO:0000256" key="6">
    <source>
        <dbReference type="ARBA" id="ARBA00031723"/>
    </source>
</evidence>
<dbReference type="Pfam" id="PF03750">
    <property type="entry name" value="Csm2_III-A"/>
    <property type="match status" value="1"/>
</dbReference>
<dbReference type="NCBIfam" id="TIGR01870">
    <property type="entry name" value="cas_TM1810_Csm2"/>
    <property type="match status" value="1"/>
</dbReference>
<gene>
    <name evidence="7" type="ORF">LPAF129_02700</name>
</gene>
<dbReference type="Proteomes" id="UP001055149">
    <property type="component" value="Unassembled WGS sequence"/>
</dbReference>
<accession>A0ABQ5JF02</accession>
<dbReference type="InterPro" id="IPR010149">
    <property type="entry name" value="CRISPR-assoc_prot_Csm2_III-A"/>
</dbReference>
<protein>
    <recommendedName>
        <fullName evidence="3">CRISPR system Cms protein Csm2</fullName>
    </recommendedName>
    <alternativeName>
        <fullName evidence="6">CRISPR type III A-associated protein Csm2</fullName>
    </alternativeName>
</protein>
<comment type="caution">
    <text evidence="7">The sequence shown here is derived from an EMBL/GenBank/DDBJ whole genome shotgun (WGS) entry which is preliminary data.</text>
</comment>
<dbReference type="CDD" id="cd09647">
    <property type="entry name" value="Csm2_III-A"/>
    <property type="match status" value="1"/>
</dbReference>
<comment type="function">
    <text evidence="1">This subunit may be involved in monitoring complementarity of crRNA and target RNA.</text>
</comment>
<evidence type="ECO:0000256" key="2">
    <source>
        <dbReference type="ARBA" id="ARBA00006896"/>
    </source>
</evidence>
<sequence>MINNQSRNNNRYQKPAFKKPQLNISFTEESYVSEAEKVILSLKENNFKHGRDVLTTSQIRNLLSLTSSILNDLVFKEFEQVMDKLSYLRIQFVYQSGRNGAVKDLVETAQILKILENVQAKKDKETLIRFCHYMEALVAYFKYYGGKD</sequence>
<evidence type="ECO:0000313" key="7">
    <source>
        <dbReference type="EMBL" id="GKS80585.1"/>
    </source>
</evidence>
<dbReference type="EMBL" id="BQXH01000002">
    <property type="protein sequence ID" value="GKS80585.1"/>
    <property type="molecule type" value="Genomic_DNA"/>
</dbReference>
<comment type="similarity">
    <text evidence="2">Belongs to the CRISPR-associated Csm2 family.</text>
</comment>
<evidence type="ECO:0000256" key="4">
    <source>
        <dbReference type="ARBA" id="ARBA00022884"/>
    </source>
</evidence>